<comment type="caution">
    <text evidence="1">The sequence shown here is derived from an EMBL/GenBank/DDBJ whole genome shotgun (WGS) entry which is preliminary data.</text>
</comment>
<accession>A0ABQ3ASY2</accession>
<gene>
    <name evidence="1" type="ORF">GCM10007071_12170</name>
</gene>
<reference evidence="2" key="1">
    <citation type="journal article" date="2019" name="Int. J. Syst. Evol. Microbiol.">
        <title>The Global Catalogue of Microorganisms (GCM) 10K type strain sequencing project: providing services to taxonomists for standard genome sequencing and annotation.</title>
        <authorList>
            <consortium name="The Broad Institute Genomics Platform"/>
            <consortium name="The Broad Institute Genome Sequencing Center for Infectious Disease"/>
            <person name="Wu L."/>
            <person name="Ma J."/>
        </authorList>
    </citation>
    <scope>NUCLEOTIDE SEQUENCE [LARGE SCALE GENOMIC DNA]</scope>
    <source>
        <strain evidence="2">KCTC 22280</strain>
    </source>
</reference>
<organism evidence="1 2">
    <name type="scientific">Marinobacter zhanjiangensis</name>
    <dbReference type="NCBI Taxonomy" id="578215"/>
    <lineage>
        <taxon>Bacteria</taxon>
        <taxon>Pseudomonadati</taxon>
        <taxon>Pseudomonadota</taxon>
        <taxon>Gammaproteobacteria</taxon>
        <taxon>Pseudomonadales</taxon>
        <taxon>Marinobacteraceae</taxon>
        <taxon>Marinobacter</taxon>
    </lineage>
</organism>
<keyword evidence="2" id="KW-1185">Reference proteome</keyword>
<evidence type="ECO:0000313" key="2">
    <source>
        <dbReference type="Proteomes" id="UP000601597"/>
    </source>
</evidence>
<proteinExistence type="predicted"/>
<evidence type="ECO:0000313" key="1">
    <source>
        <dbReference type="EMBL" id="GGY66818.1"/>
    </source>
</evidence>
<dbReference type="EMBL" id="BMXV01000002">
    <property type="protein sequence ID" value="GGY66818.1"/>
    <property type="molecule type" value="Genomic_DNA"/>
</dbReference>
<dbReference type="Proteomes" id="UP000601597">
    <property type="component" value="Unassembled WGS sequence"/>
</dbReference>
<sequence length="48" mass="5047">MTTISGITSLGNQWLRRTIQALPGKVEKKGPAGPLKDSVLVTQLVATA</sequence>
<name>A0ABQ3ASY2_9GAMM</name>
<protein>
    <submittedName>
        <fullName evidence="1">Uncharacterized protein</fullName>
    </submittedName>
</protein>